<feature type="domain" description="Trimeric autotransporter adhesin YadA-like head" evidence="2">
    <location>
        <begin position="375"/>
        <end position="394"/>
    </location>
</feature>
<protein>
    <recommendedName>
        <fullName evidence="2">Trimeric autotransporter adhesin YadA-like head domain-containing protein</fullName>
    </recommendedName>
</protein>
<evidence type="ECO:0000259" key="2">
    <source>
        <dbReference type="Pfam" id="PF05658"/>
    </source>
</evidence>
<keyword evidence="4" id="KW-1185">Reference proteome</keyword>
<evidence type="ECO:0000313" key="3">
    <source>
        <dbReference type="EMBL" id="QUE53112.1"/>
    </source>
</evidence>
<evidence type="ECO:0000313" key="4">
    <source>
        <dbReference type="Proteomes" id="UP000676169"/>
    </source>
</evidence>
<proteinExistence type="predicted"/>
<dbReference type="EMBL" id="CP073100">
    <property type="protein sequence ID" value="QUE53112.1"/>
    <property type="molecule type" value="Genomic_DNA"/>
</dbReference>
<dbReference type="SUPFAM" id="SSF101967">
    <property type="entry name" value="Adhesin YadA, collagen-binding domain"/>
    <property type="match status" value="2"/>
</dbReference>
<dbReference type="RefSeq" id="WP_211634456.1">
    <property type="nucleotide sequence ID" value="NZ_CP073100.1"/>
</dbReference>
<dbReference type="AlphaFoldDB" id="A0A975PHA0"/>
<keyword evidence="1" id="KW-0732">Signal</keyword>
<evidence type="ECO:0000256" key="1">
    <source>
        <dbReference type="SAM" id="SignalP"/>
    </source>
</evidence>
<reference evidence="3" key="1">
    <citation type="submission" date="2021-04" db="EMBL/GenBank/DDBJ databases">
        <title>Luteolibacter sp. 32A isolated from the skin of an Anderson's salamander (Ambystoma andersonii).</title>
        <authorList>
            <person name="Spergser J."/>
            <person name="Busse H.-J."/>
        </authorList>
    </citation>
    <scope>NUCLEOTIDE SEQUENCE</scope>
    <source>
        <strain evidence="3">32A</strain>
    </source>
</reference>
<feature type="domain" description="Trimeric autotransporter adhesin YadA-like head" evidence="2">
    <location>
        <begin position="57"/>
        <end position="78"/>
    </location>
</feature>
<feature type="signal peptide" evidence="1">
    <location>
        <begin position="1"/>
        <end position="22"/>
    </location>
</feature>
<dbReference type="Gene3D" id="2.150.10.10">
    <property type="entry name" value="Serralysin-like metalloprotease, C-terminal"/>
    <property type="match status" value="2"/>
</dbReference>
<dbReference type="Proteomes" id="UP000676169">
    <property type="component" value="Chromosome"/>
</dbReference>
<accession>A0A975PHA0</accession>
<dbReference type="Pfam" id="PF05658">
    <property type="entry name" value="YadA_head"/>
    <property type="match status" value="5"/>
</dbReference>
<dbReference type="InterPro" id="IPR008640">
    <property type="entry name" value="Adhesin_Head_dom"/>
</dbReference>
<feature type="domain" description="Trimeric autotransporter adhesin YadA-like head" evidence="2">
    <location>
        <begin position="345"/>
        <end position="370"/>
    </location>
</feature>
<feature type="domain" description="Trimeric autotransporter adhesin YadA-like head" evidence="2">
    <location>
        <begin position="463"/>
        <end position="488"/>
    </location>
</feature>
<organism evidence="3 4">
    <name type="scientific">Luteolibacter ambystomatis</name>
    <dbReference type="NCBI Taxonomy" id="2824561"/>
    <lineage>
        <taxon>Bacteria</taxon>
        <taxon>Pseudomonadati</taxon>
        <taxon>Verrucomicrobiota</taxon>
        <taxon>Verrucomicrobiia</taxon>
        <taxon>Verrucomicrobiales</taxon>
        <taxon>Verrucomicrobiaceae</taxon>
        <taxon>Luteolibacter</taxon>
    </lineage>
</organism>
<dbReference type="KEGG" id="lamb:KBB96_09490"/>
<feature type="chain" id="PRO_5036847281" description="Trimeric autotransporter adhesin YadA-like head domain-containing protein" evidence="1">
    <location>
        <begin position="23"/>
        <end position="616"/>
    </location>
</feature>
<gene>
    <name evidence="3" type="ORF">KBB96_09490</name>
</gene>
<sequence length="616" mass="61579">MKPRFFRSVLPLALVISMPPLAKGGITDTDLSIGSSNTVTASSGAGAFGQGNTVSDKSVAIGYNSEASGKSIAVGSGSHATDRSAAFGNGTYADEGSLATGFSVQAYKSSLAAGSNVFLSSDTRQTFASGDTISVYHAATSGVIGTYNGINLAPYDENAEVSAGSESDSFIAGYSNLILRGVSRSGRANVLLGQYNIIDTTAAGFSQYEASVLLGSNNTSSQTESWALGKGNIAQTRTVTLGTYNATVSDASLIIGNGTSDSVRSNALVVLKNGNVVIPGGSLTIGSETAMTPTSVGSYLTTNKYLTRQYGTGSTLSGGGLLAIGDGAYATGSRSIALGSSSSSTGTGSVALGDNAQALAMSSAALGVGSIAEQAGSLALGNSANALGTYSVALNAIAGGNYSFAATNGIPEGVGATAIGAGYAVGDGSIAIGGWDMSVPGYPQGSTSLGVHSTAIGGLLATAEGDYTFASGYMTNATAAYSTVLGSSNRSASGLYLAPVDLTTWRDNEVLFELGNGEPDHSPAQYSNAITTLKNGRTTLTNKYWVSTTPTVVPSSTDATSGTALAVEGHTDLKGNAQVAGKTTLNGETTVNGKTVLNGEVIMANAQGDISMGIYE</sequence>
<dbReference type="InterPro" id="IPR011049">
    <property type="entry name" value="Serralysin-like_metalloprot_C"/>
</dbReference>
<feature type="domain" description="Trimeric autotransporter adhesin YadA-like head" evidence="2">
    <location>
        <begin position="323"/>
        <end position="342"/>
    </location>
</feature>
<name>A0A975PHA0_9BACT</name>
<dbReference type="GO" id="GO:0019867">
    <property type="term" value="C:outer membrane"/>
    <property type="evidence" value="ECO:0007669"/>
    <property type="project" value="InterPro"/>
</dbReference>